<dbReference type="Ensembl" id="ENSCSET00000006923.1">
    <property type="protein sequence ID" value="ENSCSEP00000006848.1"/>
    <property type="gene ID" value="ENSCSEG00000004427.1"/>
</dbReference>
<keyword evidence="1" id="KW-0812">Transmembrane</keyword>
<organism evidence="2 3">
    <name type="scientific">Cynoglossus semilaevis</name>
    <name type="common">Tongue sole</name>
    <dbReference type="NCBI Taxonomy" id="244447"/>
    <lineage>
        <taxon>Eukaryota</taxon>
        <taxon>Metazoa</taxon>
        <taxon>Chordata</taxon>
        <taxon>Craniata</taxon>
        <taxon>Vertebrata</taxon>
        <taxon>Euteleostomi</taxon>
        <taxon>Actinopterygii</taxon>
        <taxon>Neopterygii</taxon>
        <taxon>Teleostei</taxon>
        <taxon>Neoteleostei</taxon>
        <taxon>Acanthomorphata</taxon>
        <taxon>Carangaria</taxon>
        <taxon>Pleuronectiformes</taxon>
        <taxon>Pleuronectoidei</taxon>
        <taxon>Cynoglossidae</taxon>
        <taxon>Cynoglossinae</taxon>
        <taxon>Cynoglossus</taxon>
    </lineage>
</organism>
<evidence type="ECO:0000313" key="3">
    <source>
        <dbReference type="Proteomes" id="UP000265120"/>
    </source>
</evidence>
<reference evidence="2" key="2">
    <citation type="submission" date="2025-08" db="UniProtKB">
        <authorList>
            <consortium name="Ensembl"/>
        </authorList>
    </citation>
    <scope>IDENTIFICATION</scope>
</reference>
<reference evidence="2 3" key="1">
    <citation type="journal article" date="2014" name="Nat. Genet.">
        <title>Whole-genome sequence of a flatfish provides insights into ZW sex chromosome evolution and adaptation to a benthic lifestyle.</title>
        <authorList>
            <person name="Chen S."/>
            <person name="Zhang G."/>
            <person name="Shao C."/>
            <person name="Huang Q."/>
            <person name="Liu G."/>
            <person name="Zhang P."/>
            <person name="Song W."/>
            <person name="An N."/>
            <person name="Chalopin D."/>
            <person name="Volff J.N."/>
            <person name="Hong Y."/>
            <person name="Li Q."/>
            <person name="Sha Z."/>
            <person name="Zhou H."/>
            <person name="Xie M."/>
            <person name="Yu Q."/>
            <person name="Liu Y."/>
            <person name="Xiang H."/>
            <person name="Wang N."/>
            <person name="Wu K."/>
            <person name="Yang C."/>
            <person name="Zhou Q."/>
            <person name="Liao X."/>
            <person name="Yang L."/>
            <person name="Hu Q."/>
            <person name="Zhang J."/>
            <person name="Meng L."/>
            <person name="Jin L."/>
            <person name="Tian Y."/>
            <person name="Lian J."/>
            <person name="Yang J."/>
            <person name="Miao G."/>
            <person name="Liu S."/>
            <person name="Liang Z."/>
            <person name="Yan F."/>
            <person name="Li Y."/>
            <person name="Sun B."/>
            <person name="Zhang H."/>
            <person name="Zhang J."/>
            <person name="Zhu Y."/>
            <person name="Du M."/>
            <person name="Zhao Y."/>
            <person name="Schartl M."/>
            <person name="Tang Q."/>
            <person name="Wang J."/>
        </authorList>
    </citation>
    <scope>NUCLEOTIDE SEQUENCE</scope>
</reference>
<proteinExistence type="predicted"/>
<feature type="transmembrane region" description="Helical" evidence="1">
    <location>
        <begin position="141"/>
        <end position="163"/>
    </location>
</feature>
<dbReference type="Proteomes" id="UP000265120">
    <property type="component" value="Chromosome 13"/>
</dbReference>
<sequence>MKKTFECNNSMVITIPIRNLRDGGGHLVQENFTCVFKDFYKVFVHRGKPKHVGAVQALIGVFICALGALGKVQMATVLPCIVFVITGLISFASGRTSYMVVAKLSFFLNIFSFFGSFWPIIGIITQFFRYPLRHPEIIKDAIYILMLVLLVLENLFALFLTYWTSKAVCRQEFNTLPVIILKPEK</sequence>
<dbReference type="InParanoid" id="A0A3P8UUJ3"/>
<protein>
    <submittedName>
        <fullName evidence="2">Uncharacterized protein</fullName>
    </submittedName>
</protein>
<keyword evidence="3" id="KW-1185">Reference proteome</keyword>
<name>A0A3P8UUJ3_CYNSE</name>
<dbReference type="OMA" id="WMSKAIC"/>
<evidence type="ECO:0000256" key="1">
    <source>
        <dbReference type="SAM" id="Phobius"/>
    </source>
</evidence>
<feature type="transmembrane region" description="Helical" evidence="1">
    <location>
        <begin position="51"/>
        <end position="70"/>
    </location>
</feature>
<feature type="transmembrane region" description="Helical" evidence="1">
    <location>
        <begin position="106"/>
        <end position="129"/>
    </location>
</feature>
<dbReference type="GeneTree" id="ENSGT01150000289515"/>
<keyword evidence="1" id="KW-0472">Membrane</keyword>
<accession>A0A3P8UUJ3</accession>
<feature type="transmembrane region" description="Helical" evidence="1">
    <location>
        <begin position="76"/>
        <end position="94"/>
    </location>
</feature>
<keyword evidence="1" id="KW-1133">Transmembrane helix</keyword>
<evidence type="ECO:0000313" key="2">
    <source>
        <dbReference type="Ensembl" id="ENSCSEP00000006848.1"/>
    </source>
</evidence>
<dbReference type="AlphaFoldDB" id="A0A3P8UUJ3"/>
<reference evidence="2" key="3">
    <citation type="submission" date="2025-09" db="UniProtKB">
        <authorList>
            <consortium name="Ensembl"/>
        </authorList>
    </citation>
    <scope>IDENTIFICATION</scope>
</reference>